<gene>
    <name evidence="2" type="ORF">UFOPK2658_00284</name>
    <name evidence="3" type="ORF">UFOPK3004_01048</name>
    <name evidence="4" type="ORF">UFOPK3494_00417</name>
    <name evidence="5" type="ORF">UFOPK4134_01099</name>
</gene>
<feature type="domain" description="Cupin type-2" evidence="1">
    <location>
        <begin position="151"/>
        <end position="214"/>
    </location>
</feature>
<dbReference type="SUPFAM" id="SSF51182">
    <property type="entry name" value="RmlC-like cupins"/>
    <property type="match status" value="1"/>
</dbReference>
<evidence type="ECO:0000259" key="1">
    <source>
        <dbReference type="Pfam" id="PF07883"/>
    </source>
</evidence>
<dbReference type="SUPFAM" id="SSF54593">
    <property type="entry name" value="Glyoxalase/Bleomycin resistance protein/Dihydroxybiphenyl dioxygenase"/>
    <property type="match status" value="1"/>
</dbReference>
<dbReference type="InterPro" id="IPR011051">
    <property type="entry name" value="RmlC_Cupin_sf"/>
</dbReference>
<dbReference type="EMBL" id="CAFBPS010000083">
    <property type="protein sequence ID" value="CAB5032098.1"/>
    <property type="molecule type" value="Genomic_DNA"/>
</dbReference>
<reference evidence="2" key="1">
    <citation type="submission" date="2020-05" db="EMBL/GenBank/DDBJ databases">
        <authorList>
            <person name="Chiriac C."/>
            <person name="Salcher M."/>
            <person name="Ghai R."/>
            <person name="Kavagutti S V."/>
        </authorList>
    </citation>
    <scope>NUCLEOTIDE SEQUENCE</scope>
</reference>
<dbReference type="EMBL" id="CAFAAL010000090">
    <property type="protein sequence ID" value="CAB4807923.1"/>
    <property type="molecule type" value="Genomic_DNA"/>
</dbReference>
<organism evidence="2">
    <name type="scientific">freshwater metagenome</name>
    <dbReference type="NCBI Taxonomy" id="449393"/>
    <lineage>
        <taxon>unclassified sequences</taxon>
        <taxon>metagenomes</taxon>
        <taxon>ecological metagenomes</taxon>
    </lineage>
</organism>
<accession>A0A6J6QBA2</accession>
<evidence type="ECO:0000313" key="5">
    <source>
        <dbReference type="EMBL" id="CAB5032098.1"/>
    </source>
</evidence>
<sequence length="363" mass="39393">MASDPALVDVQTIERAGVVVTCRDFAANLAFFTESLGFRVETIHPADGPTHASIIGHDCRLYLEVGIDEPVHIRMRVNPTSTLAGQQLKAPNGSVVECVATQPGMSVEPLISSLVVNHEDADASAQVGRAGMLYRDLVPGRQGGAIIASLIRIAEGGPVPDYVHFHEVLFQLIFCRSGWVRVVYEDQGEPFILHAGDCVIQPPTIRHRVLESGDNLEVIEIGYPAEHLTNADPTTSLPNAEVNPDRVWEDQSFIRHIASDAKWQQLSIGVESTDTGILTATQGLTDVKVIKANGKSSWQQSTIRPLTFEFLFVLDGDAHVSTTQDGEHALVNGSSLVIPPGNSYTVNHDNQSHILKLSLHAVK</sequence>
<dbReference type="AlphaFoldDB" id="A0A6J6QBA2"/>
<dbReference type="EMBL" id="CAFBMF010000016">
    <property type="protein sequence ID" value="CAB4891784.1"/>
    <property type="molecule type" value="Genomic_DNA"/>
</dbReference>
<evidence type="ECO:0000313" key="3">
    <source>
        <dbReference type="EMBL" id="CAB4807923.1"/>
    </source>
</evidence>
<protein>
    <submittedName>
        <fullName evidence="2">Unannotated protein</fullName>
    </submittedName>
</protein>
<dbReference type="Gene3D" id="2.60.120.10">
    <property type="entry name" value="Jelly Rolls"/>
    <property type="match status" value="2"/>
</dbReference>
<dbReference type="InterPro" id="IPR014710">
    <property type="entry name" value="RmlC-like_jellyroll"/>
</dbReference>
<dbReference type="InterPro" id="IPR013096">
    <property type="entry name" value="Cupin_2"/>
</dbReference>
<evidence type="ECO:0000313" key="4">
    <source>
        <dbReference type="EMBL" id="CAB4891784.1"/>
    </source>
</evidence>
<dbReference type="EMBL" id="CAEZYH010000005">
    <property type="protein sequence ID" value="CAB4709060.1"/>
    <property type="molecule type" value="Genomic_DNA"/>
</dbReference>
<proteinExistence type="predicted"/>
<name>A0A6J6QBA2_9ZZZZ</name>
<evidence type="ECO:0000313" key="2">
    <source>
        <dbReference type="EMBL" id="CAB4709060.1"/>
    </source>
</evidence>
<dbReference type="Pfam" id="PF07883">
    <property type="entry name" value="Cupin_2"/>
    <property type="match status" value="1"/>
</dbReference>
<dbReference type="InterPro" id="IPR029068">
    <property type="entry name" value="Glyas_Bleomycin-R_OHBP_Dase"/>
</dbReference>